<gene>
    <name evidence="3" type="ORF">NGAL_HAMBI1189_07260</name>
</gene>
<dbReference type="InterPro" id="IPR025311">
    <property type="entry name" value="DUF4166"/>
</dbReference>
<proteinExistence type="predicted"/>
<name>A0A0T7GCL5_NEOGA</name>
<evidence type="ECO:0000259" key="2">
    <source>
        <dbReference type="Pfam" id="PF13761"/>
    </source>
</evidence>
<dbReference type="InterPro" id="IPR005097">
    <property type="entry name" value="Sacchrp_dh_NADP-bd"/>
</dbReference>
<reference evidence="3 4" key="1">
    <citation type="submission" date="2014-08" db="EMBL/GenBank/DDBJ databases">
        <authorList>
            <person name="Chen Y.-H."/>
        </authorList>
    </citation>
    <scope>NUCLEOTIDE SEQUENCE [LARGE SCALE GENOMIC DNA]</scope>
</reference>
<accession>A0A0T7GCL5</accession>
<dbReference type="Pfam" id="PF13761">
    <property type="entry name" value="DUF4166"/>
    <property type="match status" value="1"/>
</dbReference>
<dbReference type="SUPFAM" id="SSF51735">
    <property type="entry name" value="NAD(P)-binding Rossmann-fold domains"/>
    <property type="match status" value="1"/>
</dbReference>
<protein>
    <submittedName>
        <fullName evidence="3">Putative saccharopine dehydrogenase and relateds oxidoreductase protein</fullName>
    </submittedName>
</protein>
<dbReference type="EMBL" id="CCRK01000001">
    <property type="protein sequence ID" value="CDZ45065.1"/>
    <property type="molecule type" value="Genomic_DNA"/>
</dbReference>
<sequence>MKKVIVLGGYGGFGARLSRRLSSDGWTVFVAGRNGEAAGLLASQLPNAHPLVADRNKDLSSLLAAHRPDLVIDAAGPFQGSGYHVASACIAHGIQYVDLADARDFVCGIGALDAEARKAGVAVISGGSSVPALSSAVINLLARDMDEVRSVSISISASNRATAGASVAAAILSYAGKPVRLWSGGRWRSETGLHMVRRERYRVRGLVPIHRLIALADVPDHEIVPNTVKGKPATLFRAGPEFGFQLVALWLVSWTVKWGWLKSMSLLAKWLLPLQKISAGLGTDRSAMAIELKGMAQGAAIIRRWTLIAENGDGPEIPTMAAQLFAREIAEGRLEPGARHSAGLLSLAQFEPLFGRLSISHDIETGPYVPLYRRIMGPAYETLPGPLRAMHDVVGASGAAGRAMVRRGKSWPARVVGAIMRFPPEGEHDLHVAFEEERGVERWTRDFGGNVFSSRFHRSGRYLVEGFGPMRFFFDLPSDACGLSMVMRKWSVFFIRLPLWLAPRSLATEWAEGEDFCFDVPISLPLIGELVHYRGKLRPL</sequence>
<feature type="domain" description="DUF4166" evidence="2">
    <location>
        <begin position="383"/>
        <end position="537"/>
    </location>
</feature>
<evidence type="ECO:0000313" key="3">
    <source>
        <dbReference type="EMBL" id="CDZ45065.1"/>
    </source>
</evidence>
<dbReference type="PANTHER" id="PTHR43796">
    <property type="entry name" value="CARBOXYNORSPERMIDINE SYNTHASE"/>
    <property type="match status" value="1"/>
</dbReference>
<organism evidence="3 4">
    <name type="scientific">Neorhizobium galegae bv. officinalis</name>
    <dbReference type="NCBI Taxonomy" id="323656"/>
    <lineage>
        <taxon>Bacteria</taxon>
        <taxon>Pseudomonadati</taxon>
        <taxon>Pseudomonadota</taxon>
        <taxon>Alphaproteobacteria</taxon>
        <taxon>Hyphomicrobiales</taxon>
        <taxon>Rhizobiaceae</taxon>
        <taxon>Rhizobium/Agrobacterium group</taxon>
        <taxon>Neorhizobium</taxon>
    </lineage>
</organism>
<dbReference type="Proteomes" id="UP000039660">
    <property type="component" value="Unassembled WGS sequence"/>
</dbReference>
<dbReference type="Gene3D" id="3.40.50.720">
    <property type="entry name" value="NAD(P)-binding Rossmann-like Domain"/>
    <property type="match status" value="1"/>
</dbReference>
<dbReference type="Pfam" id="PF03435">
    <property type="entry name" value="Sacchrp_dh_NADP"/>
    <property type="match status" value="1"/>
</dbReference>
<evidence type="ECO:0000259" key="1">
    <source>
        <dbReference type="Pfam" id="PF03435"/>
    </source>
</evidence>
<dbReference type="InterPro" id="IPR036291">
    <property type="entry name" value="NAD(P)-bd_dom_sf"/>
</dbReference>
<dbReference type="AlphaFoldDB" id="A0A0T7GCL5"/>
<feature type="domain" description="Saccharopine dehydrogenase NADP binding" evidence="1">
    <location>
        <begin position="4"/>
        <end position="123"/>
    </location>
</feature>
<dbReference type="RefSeq" id="WP_245289898.1">
    <property type="nucleotide sequence ID" value="NZ_CCRK01000001.1"/>
</dbReference>
<evidence type="ECO:0000313" key="4">
    <source>
        <dbReference type="Proteomes" id="UP000039660"/>
    </source>
</evidence>
<dbReference type="PANTHER" id="PTHR43796:SF2">
    <property type="entry name" value="CARBOXYNORSPERMIDINE SYNTHASE"/>
    <property type="match status" value="1"/>
</dbReference>